<dbReference type="GO" id="GO:0003688">
    <property type="term" value="F:DNA replication origin binding"/>
    <property type="evidence" value="ECO:0007669"/>
    <property type="project" value="TreeGrafter"/>
</dbReference>
<comment type="caution">
    <text evidence="1">The sequence shown here is derived from an EMBL/GenBank/DDBJ whole genome shotgun (WGS) entry which is preliminary data.</text>
</comment>
<dbReference type="InterPro" id="IPR027417">
    <property type="entry name" value="P-loop_NTPase"/>
</dbReference>
<dbReference type="EMBL" id="RAPE01000002">
    <property type="protein sequence ID" value="RKF14927.1"/>
    <property type="molecule type" value="Genomic_DNA"/>
</dbReference>
<dbReference type="PANTHER" id="PTHR30050:SF5">
    <property type="entry name" value="DNAA REGULATORY INACTIVATOR HDA"/>
    <property type="match status" value="1"/>
</dbReference>
<dbReference type="AlphaFoldDB" id="A0A3A8AV46"/>
<sequence>MARQLSFELPARPARGRGDFFVSNANATAVALIEAWPDWPARKLVLCGPEGAGKTHLAHVWADLSGAMIVQAAELAGADVPALASAHVAVENASDIAGVVEAETALFHLHNLALAEGRSLLVTARAAPSAWAFALPDLASRLQGTPTCMLEEPDDTLLGAVMMKQFADRQILPSPGTITYLTRRIPRSFEAAKRTVEALDALSLSTGRPVGRALAAALLDKSGG</sequence>
<dbReference type="PANTHER" id="PTHR30050">
    <property type="entry name" value="CHROMOSOMAL REPLICATION INITIATOR PROTEIN DNAA"/>
    <property type="match status" value="1"/>
</dbReference>
<dbReference type="Proteomes" id="UP000281128">
    <property type="component" value="Unassembled WGS sequence"/>
</dbReference>
<gene>
    <name evidence="1" type="ORF">D6850_08655</name>
</gene>
<protein>
    <submittedName>
        <fullName evidence="1">Chromosomal replication initiator DnaA</fullName>
    </submittedName>
</protein>
<name>A0A3A8AV46_9RHOB</name>
<dbReference type="Gene3D" id="1.10.8.60">
    <property type="match status" value="1"/>
</dbReference>
<dbReference type="SUPFAM" id="SSF52540">
    <property type="entry name" value="P-loop containing nucleoside triphosphate hydrolases"/>
    <property type="match status" value="1"/>
</dbReference>
<dbReference type="GO" id="GO:0005886">
    <property type="term" value="C:plasma membrane"/>
    <property type="evidence" value="ECO:0007669"/>
    <property type="project" value="TreeGrafter"/>
</dbReference>
<keyword evidence="2" id="KW-1185">Reference proteome</keyword>
<reference evidence="1 2" key="1">
    <citation type="submission" date="2018-09" db="EMBL/GenBank/DDBJ databases">
        <title>Roseovarius spongiae sp. nov., isolated from a marine sponge.</title>
        <authorList>
            <person name="Zhuang L."/>
            <person name="Luo L."/>
        </authorList>
    </citation>
    <scope>NUCLEOTIDE SEQUENCE [LARGE SCALE GENOMIC DNA]</scope>
    <source>
        <strain evidence="1 2">HN-E21</strain>
    </source>
</reference>
<dbReference type="GO" id="GO:0006270">
    <property type="term" value="P:DNA replication initiation"/>
    <property type="evidence" value="ECO:0007669"/>
    <property type="project" value="TreeGrafter"/>
</dbReference>
<dbReference type="RefSeq" id="WP_121165886.1">
    <property type="nucleotide sequence ID" value="NZ_RAPE01000002.1"/>
</dbReference>
<dbReference type="OrthoDB" id="7390113at2"/>
<evidence type="ECO:0000313" key="2">
    <source>
        <dbReference type="Proteomes" id="UP000281128"/>
    </source>
</evidence>
<accession>A0A3A8AV46</accession>
<proteinExistence type="predicted"/>
<evidence type="ECO:0000313" key="1">
    <source>
        <dbReference type="EMBL" id="RKF14927.1"/>
    </source>
</evidence>
<dbReference type="Gene3D" id="3.40.50.300">
    <property type="entry name" value="P-loop containing nucleotide triphosphate hydrolases"/>
    <property type="match status" value="1"/>
</dbReference>
<organism evidence="1 2">
    <name type="scientific">Roseovarius spongiae</name>
    <dbReference type="NCBI Taxonomy" id="2320272"/>
    <lineage>
        <taxon>Bacteria</taxon>
        <taxon>Pseudomonadati</taxon>
        <taxon>Pseudomonadota</taxon>
        <taxon>Alphaproteobacteria</taxon>
        <taxon>Rhodobacterales</taxon>
        <taxon>Roseobacteraceae</taxon>
        <taxon>Roseovarius</taxon>
    </lineage>
</organism>